<reference evidence="7" key="1">
    <citation type="submission" date="2025-08" db="UniProtKB">
        <authorList>
            <consortium name="RefSeq"/>
        </authorList>
    </citation>
    <scope>IDENTIFICATION</scope>
    <source>
        <tissue evidence="7">Muscle</tissue>
    </source>
</reference>
<comment type="similarity">
    <text evidence="1 4">Belongs to the UDP-glycosyltransferase family.</text>
</comment>
<dbReference type="RefSeq" id="XP_033345714.1">
    <property type="nucleotide sequence ID" value="XM_033489823.1"/>
</dbReference>
<dbReference type="Gene3D" id="3.40.50.2000">
    <property type="entry name" value="Glycogen Phosphorylase B"/>
    <property type="match status" value="1"/>
</dbReference>
<dbReference type="InterPro" id="IPR035595">
    <property type="entry name" value="UDP_glycos_trans_CS"/>
</dbReference>
<evidence type="ECO:0000256" key="1">
    <source>
        <dbReference type="ARBA" id="ARBA00009995"/>
    </source>
</evidence>
<dbReference type="GO" id="GO:0015020">
    <property type="term" value="F:glucuronosyltransferase activity"/>
    <property type="evidence" value="ECO:0007669"/>
    <property type="project" value="UniProtKB-EC"/>
</dbReference>
<keyword evidence="5" id="KW-0812">Transmembrane</keyword>
<proteinExistence type="inferred from homology"/>
<evidence type="ECO:0000256" key="4">
    <source>
        <dbReference type="RuleBase" id="RU003718"/>
    </source>
</evidence>
<evidence type="ECO:0000313" key="7">
    <source>
        <dbReference type="RefSeq" id="XP_033345714.1"/>
    </source>
</evidence>
<keyword evidence="6" id="KW-1185">Reference proteome</keyword>
<dbReference type="PANTHER" id="PTHR48043:SF145">
    <property type="entry name" value="FI06409P-RELATED"/>
    <property type="match status" value="1"/>
</dbReference>
<keyword evidence="5" id="KW-0472">Membrane</keyword>
<accession>A0A6J3K082</accession>
<protein>
    <recommendedName>
        <fullName evidence="5">UDP-glucuronosyltransferase</fullName>
        <ecNumber evidence="5">2.4.1.17</ecNumber>
    </recommendedName>
</protein>
<dbReference type="CDD" id="cd03784">
    <property type="entry name" value="GT1_Gtf-like"/>
    <property type="match status" value="1"/>
</dbReference>
<dbReference type="PANTHER" id="PTHR48043">
    <property type="entry name" value="EG:EG0003.4 PROTEIN-RELATED"/>
    <property type="match status" value="1"/>
</dbReference>
<gene>
    <name evidence="7" type="primary">LOC117231402</name>
</gene>
<dbReference type="PROSITE" id="PS00375">
    <property type="entry name" value="UDPGT"/>
    <property type="match status" value="1"/>
</dbReference>
<evidence type="ECO:0000256" key="3">
    <source>
        <dbReference type="ARBA" id="ARBA00022679"/>
    </source>
</evidence>
<dbReference type="KEGG" id="bvk:117231402"/>
<dbReference type="EC" id="2.4.1.17" evidence="5"/>
<keyword evidence="3 4" id="KW-0808">Transferase</keyword>
<evidence type="ECO:0000256" key="5">
    <source>
        <dbReference type="RuleBase" id="RU362059"/>
    </source>
</evidence>
<organism evidence="6 7">
    <name type="scientific">Bombus vosnesenskii</name>
    <dbReference type="NCBI Taxonomy" id="207650"/>
    <lineage>
        <taxon>Eukaryota</taxon>
        <taxon>Metazoa</taxon>
        <taxon>Ecdysozoa</taxon>
        <taxon>Arthropoda</taxon>
        <taxon>Hexapoda</taxon>
        <taxon>Insecta</taxon>
        <taxon>Pterygota</taxon>
        <taxon>Neoptera</taxon>
        <taxon>Endopterygota</taxon>
        <taxon>Hymenoptera</taxon>
        <taxon>Apocrita</taxon>
        <taxon>Aculeata</taxon>
        <taxon>Apoidea</taxon>
        <taxon>Anthophila</taxon>
        <taxon>Apidae</taxon>
        <taxon>Bombus</taxon>
        <taxon>Pyrobombus</taxon>
    </lineage>
</organism>
<keyword evidence="2 4" id="KW-0328">Glycosyltransferase</keyword>
<dbReference type="InterPro" id="IPR002213">
    <property type="entry name" value="UDP_glucos_trans"/>
</dbReference>
<feature type="transmembrane region" description="Helical" evidence="5">
    <location>
        <begin position="480"/>
        <end position="507"/>
    </location>
</feature>
<comment type="catalytic activity">
    <reaction evidence="5">
        <text>glucuronate acceptor + UDP-alpha-D-glucuronate = acceptor beta-D-glucuronoside + UDP + H(+)</text>
        <dbReference type="Rhea" id="RHEA:21032"/>
        <dbReference type="ChEBI" id="CHEBI:15378"/>
        <dbReference type="ChEBI" id="CHEBI:58052"/>
        <dbReference type="ChEBI" id="CHEBI:58223"/>
        <dbReference type="ChEBI" id="CHEBI:132367"/>
        <dbReference type="ChEBI" id="CHEBI:132368"/>
        <dbReference type="EC" id="2.4.1.17"/>
    </reaction>
</comment>
<name>A0A6J3K082_9HYME</name>
<dbReference type="AlphaFoldDB" id="A0A6J3K082"/>
<comment type="subcellular location">
    <subcellularLocation>
        <location evidence="5">Membrane</location>
        <topology evidence="5">Single-pass membrane protein</topology>
    </subcellularLocation>
</comment>
<keyword evidence="5" id="KW-1133">Transmembrane helix</keyword>
<evidence type="ECO:0000256" key="2">
    <source>
        <dbReference type="ARBA" id="ARBA00022676"/>
    </source>
</evidence>
<evidence type="ECO:0000313" key="6">
    <source>
        <dbReference type="Proteomes" id="UP000504631"/>
    </source>
</evidence>
<dbReference type="FunFam" id="3.40.50.2000:FF:000050">
    <property type="entry name" value="UDP-glucuronosyltransferase"/>
    <property type="match status" value="1"/>
</dbReference>
<dbReference type="InterPro" id="IPR050271">
    <property type="entry name" value="UDP-glycosyltransferase"/>
</dbReference>
<dbReference type="GeneID" id="117231402"/>
<dbReference type="Pfam" id="PF00201">
    <property type="entry name" value="UDPGT"/>
    <property type="match status" value="1"/>
</dbReference>
<dbReference type="SUPFAM" id="SSF53756">
    <property type="entry name" value="UDP-Glycosyltransferase/glycogen phosphorylase"/>
    <property type="match status" value="1"/>
</dbReference>
<sequence>MKLLPVVLIFTILSICHGYRILGVFPFNGKSHFMMFEQLMKILARRGHQVDVISTFPLTKPYPNYNDLIVLPMARQFMNNMTYDEINTLFADSATHVVATLAGNNICEFLNNSQVQQLIRNPPNDPPYDAVIMEVFGAQCFAIFGDILKVPVIGASSSVLYPWIYECIANPENLAFAPSNLIAYSQNMNFWQRMYNFVHTVYTKWEFKAKTAEQTDILRKYVSPDAPDIREVEKKISMILGNSHMSINGIKHTTPAYIEVGGLHVRDEGVELPLSLEKWMNESTHGFVYFSFGSMVKIESFPLKLLNIFYNSLSKISPVRVLMKIAKSDELPPGLPKNVHVLPWVPQVKVLQHKNVKAFITHGGLMGTQEAIQYGVPLIGIPLFADQFININTYVWLNIAIGLEIDTLTEEKMDHALNSILNDPKYRDTAKKLSRKFVDRPLSAADTAIYWVEYIIRHGANALRSPAMDLTWWQVELLDVVAFILIAIVAALYIIMTAIQFVFNLTFSNSDSNELRKKKIS</sequence>
<dbReference type="GO" id="GO:0016020">
    <property type="term" value="C:membrane"/>
    <property type="evidence" value="ECO:0007669"/>
    <property type="project" value="UniProtKB-SubCell"/>
</dbReference>
<dbReference type="Proteomes" id="UP000504631">
    <property type="component" value="Unplaced"/>
</dbReference>